<feature type="compositionally biased region" description="Pro residues" evidence="1">
    <location>
        <begin position="135"/>
        <end position="163"/>
    </location>
</feature>
<feature type="compositionally biased region" description="Basic residues" evidence="1">
    <location>
        <begin position="173"/>
        <end position="190"/>
    </location>
</feature>
<evidence type="ECO:0000313" key="2">
    <source>
        <dbReference type="EMBL" id="KAJ7020553.1"/>
    </source>
</evidence>
<feature type="region of interest" description="Disordered" evidence="1">
    <location>
        <begin position="106"/>
        <end position="261"/>
    </location>
</feature>
<feature type="compositionally biased region" description="Low complexity" evidence="1">
    <location>
        <begin position="233"/>
        <end position="243"/>
    </location>
</feature>
<comment type="caution">
    <text evidence="2">The sequence shown here is derived from an EMBL/GenBank/DDBJ whole genome shotgun (WGS) entry which is preliminary data.</text>
</comment>
<gene>
    <name evidence="2" type="ORF">C8F04DRAFT_1196528</name>
</gene>
<proteinExistence type="predicted"/>
<sequence>MPPGRKPLDPAEKAEHRQASLRRYAEKNREALRVAARAQSAATKASSRRRALQSAAKYREKSFTTCCSHTAFSIKAIMAGTASEFVQQMGFGRPTRSPRKYIDTSGLEAFDEKSNRKVMAKTQRASEAPARTRAPVPPAAPRRAPPPPAAPPRARPPPPPPSNNPHETPNMRSLRHHRPQSPVHIPRHRSSLPEDLPTPRRPFRRPQKRTTTQAASFRAAAAADTPCPPQRCSRSTSSSPSASEDSDSTSRQEELAKLPALQPWKKNKPLWAMPRCPCGKEGCPQPPLMSNMSVYTGQF</sequence>
<name>A0AAD6S4X2_9AGAR</name>
<reference evidence="2" key="1">
    <citation type="submission" date="2023-03" db="EMBL/GenBank/DDBJ databases">
        <title>Massive genome expansion in bonnet fungi (Mycena s.s.) driven by repeated elements and novel gene families across ecological guilds.</title>
        <authorList>
            <consortium name="Lawrence Berkeley National Laboratory"/>
            <person name="Harder C.B."/>
            <person name="Miyauchi S."/>
            <person name="Viragh M."/>
            <person name="Kuo A."/>
            <person name="Thoen E."/>
            <person name="Andreopoulos B."/>
            <person name="Lu D."/>
            <person name="Skrede I."/>
            <person name="Drula E."/>
            <person name="Henrissat B."/>
            <person name="Morin E."/>
            <person name="Kohler A."/>
            <person name="Barry K."/>
            <person name="LaButti K."/>
            <person name="Morin E."/>
            <person name="Salamov A."/>
            <person name="Lipzen A."/>
            <person name="Mereny Z."/>
            <person name="Hegedus B."/>
            <person name="Baldrian P."/>
            <person name="Stursova M."/>
            <person name="Weitz H."/>
            <person name="Taylor A."/>
            <person name="Grigoriev I.V."/>
            <person name="Nagy L.G."/>
            <person name="Martin F."/>
            <person name="Kauserud H."/>
        </authorList>
    </citation>
    <scope>NUCLEOTIDE SEQUENCE</scope>
    <source>
        <strain evidence="2">CBHHK200</strain>
    </source>
</reference>
<dbReference type="EMBL" id="JARJCM010000259">
    <property type="protein sequence ID" value="KAJ7020553.1"/>
    <property type="molecule type" value="Genomic_DNA"/>
</dbReference>
<feature type="compositionally biased region" description="Low complexity" evidence="1">
    <location>
        <begin position="210"/>
        <end position="225"/>
    </location>
</feature>
<evidence type="ECO:0000313" key="3">
    <source>
        <dbReference type="Proteomes" id="UP001218188"/>
    </source>
</evidence>
<evidence type="ECO:0000256" key="1">
    <source>
        <dbReference type="SAM" id="MobiDB-lite"/>
    </source>
</evidence>
<accession>A0AAD6S4X2</accession>
<protein>
    <submittedName>
        <fullName evidence="2">Uncharacterized protein</fullName>
    </submittedName>
</protein>
<dbReference type="AlphaFoldDB" id="A0AAD6S4X2"/>
<dbReference type="Proteomes" id="UP001218188">
    <property type="component" value="Unassembled WGS sequence"/>
</dbReference>
<keyword evidence="3" id="KW-1185">Reference proteome</keyword>
<organism evidence="2 3">
    <name type="scientific">Mycena alexandri</name>
    <dbReference type="NCBI Taxonomy" id="1745969"/>
    <lineage>
        <taxon>Eukaryota</taxon>
        <taxon>Fungi</taxon>
        <taxon>Dikarya</taxon>
        <taxon>Basidiomycota</taxon>
        <taxon>Agaricomycotina</taxon>
        <taxon>Agaricomycetes</taxon>
        <taxon>Agaricomycetidae</taxon>
        <taxon>Agaricales</taxon>
        <taxon>Marasmiineae</taxon>
        <taxon>Mycenaceae</taxon>
        <taxon>Mycena</taxon>
    </lineage>
</organism>